<reference evidence="7" key="1">
    <citation type="journal article" date="2014" name="Front. Microbiol.">
        <title>High frequency of phylogenetically diverse reductive dehalogenase-homologous genes in deep subseafloor sedimentary metagenomes.</title>
        <authorList>
            <person name="Kawai M."/>
            <person name="Futagami T."/>
            <person name="Toyoda A."/>
            <person name="Takaki Y."/>
            <person name="Nishi S."/>
            <person name="Hori S."/>
            <person name="Arai W."/>
            <person name="Tsubouchi T."/>
            <person name="Morono Y."/>
            <person name="Uchiyama I."/>
            <person name="Ito T."/>
            <person name="Fujiyama A."/>
            <person name="Inagaki F."/>
            <person name="Takami H."/>
        </authorList>
    </citation>
    <scope>NUCLEOTIDE SEQUENCE</scope>
    <source>
        <strain evidence="7">Expedition CK06-06</strain>
    </source>
</reference>
<name>X1IIM5_9ZZZZ</name>
<keyword evidence="4" id="KW-0408">Iron</keyword>
<dbReference type="Pfam" id="PF02754">
    <property type="entry name" value="CCG"/>
    <property type="match status" value="2"/>
</dbReference>
<keyword evidence="1" id="KW-0004">4Fe-4S</keyword>
<evidence type="ECO:0000256" key="4">
    <source>
        <dbReference type="ARBA" id="ARBA00023004"/>
    </source>
</evidence>
<keyword evidence="3" id="KW-0560">Oxidoreductase</keyword>
<evidence type="ECO:0000256" key="1">
    <source>
        <dbReference type="ARBA" id="ARBA00022485"/>
    </source>
</evidence>
<protein>
    <recommendedName>
        <fullName evidence="6">Cysteine-rich domain-containing protein</fullName>
    </recommendedName>
</protein>
<dbReference type="GO" id="GO:0046872">
    <property type="term" value="F:metal ion binding"/>
    <property type="evidence" value="ECO:0007669"/>
    <property type="project" value="UniProtKB-KW"/>
</dbReference>
<feature type="domain" description="Cysteine-rich" evidence="6">
    <location>
        <begin position="63"/>
        <end position="142"/>
    </location>
</feature>
<dbReference type="InterPro" id="IPR051460">
    <property type="entry name" value="HdrC_iron-sulfur_subunit"/>
</dbReference>
<keyword evidence="2" id="KW-0479">Metal-binding</keyword>
<evidence type="ECO:0000256" key="5">
    <source>
        <dbReference type="ARBA" id="ARBA00023014"/>
    </source>
</evidence>
<dbReference type="PANTHER" id="PTHR43255">
    <property type="entry name" value="IRON-SULFUR-BINDING OXIDOREDUCTASE FADF-RELATED-RELATED"/>
    <property type="match status" value="1"/>
</dbReference>
<feature type="domain" description="Cysteine-rich" evidence="6">
    <location>
        <begin position="192"/>
        <end position="226"/>
    </location>
</feature>
<evidence type="ECO:0000259" key="6">
    <source>
        <dbReference type="Pfam" id="PF02754"/>
    </source>
</evidence>
<dbReference type="InterPro" id="IPR004017">
    <property type="entry name" value="Cys_rich_dom"/>
</dbReference>
<gene>
    <name evidence="7" type="ORF">S03H2_63024</name>
</gene>
<proteinExistence type="predicted"/>
<evidence type="ECO:0000313" key="7">
    <source>
        <dbReference type="EMBL" id="GAH81552.1"/>
    </source>
</evidence>
<feature type="non-terminal residue" evidence="7">
    <location>
        <position position="229"/>
    </location>
</feature>
<dbReference type="GO" id="GO:0005886">
    <property type="term" value="C:plasma membrane"/>
    <property type="evidence" value="ECO:0007669"/>
    <property type="project" value="TreeGrafter"/>
</dbReference>
<sequence length="229" mass="26930">MICLLSPIEERCSSFNEVELEFTEEIAIQEANRCLNCNSCSNCDIPYEKNDDSFNSSQKPKHYYGTCQFPLYHNNIDYLKIPKTTIGILNLNNITPVVLPDERCCGHDCYWTGDLDTFEKLAKYNMKLYKDAGVKTIICSCAEGYYMWKYVYKDFFKEDNEYDFEVYHISEYIQKERLLDDLKLSNQDKIKITYHDPCRLGRLSNVYDAPRDILNNVSNVELIEMINIR</sequence>
<comment type="caution">
    <text evidence="7">The sequence shown here is derived from an EMBL/GenBank/DDBJ whole genome shotgun (WGS) entry which is preliminary data.</text>
</comment>
<dbReference type="EMBL" id="BARU01040799">
    <property type="protein sequence ID" value="GAH81552.1"/>
    <property type="molecule type" value="Genomic_DNA"/>
</dbReference>
<accession>X1IIM5</accession>
<organism evidence="7">
    <name type="scientific">marine sediment metagenome</name>
    <dbReference type="NCBI Taxonomy" id="412755"/>
    <lineage>
        <taxon>unclassified sequences</taxon>
        <taxon>metagenomes</taxon>
        <taxon>ecological metagenomes</taxon>
    </lineage>
</organism>
<evidence type="ECO:0000256" key="2">
    <source>
        <dbReference type="ARBA" id="ARBA00022723"/>
    </source>
</evidence>
<evidence type="ECO:0000256" key="3">
    <source>
        <dbReference type="ARBA" id="ARBA00023002"/>
    </source>
</evidence>
<keyword evidence="5" id="KW-0411">Iron-sulfur</keyword>
<dbReference type="PANTHER" id="PTHR43255:SF1">
    <property type="entry name" value="IRON-SULFUR-BINDING OXIDOREDUCTASE FADF-RELATED"/>
    <property type="match status" value="1"/>
</dbReference>
<dbReference type="AlphaFoldDB" id="X1IIM5"/>
<dbReference type="GO" id="GO:0016491">
    <property type="term" value="F:oxidoreductase activity"/>
    <property type="evidence" value="ECO:0007669"/>
    <property type="project" value="UniProtKB-KW"/>
</dbReference>
<dbReference type="GO" id="GO:0051539">
    <property type="term" value="F:4 iron, 4 sulfur cluster binding"/>
    <property type="evidence" value="ECO:0007669"/>
    <property type="project" value="UniProtKB-KW"/>
</dbReference>